<dbReference type="InterPro" id="IPR029472">
    <property type="entry name" value="Copia-like_N"/>
</dbReference>
<dbReference type="EMBL" id="LXQA010197952">
    <property type="protein sequence ID" value="MCI32704.1"/>
    <property type="molecule type" value="Genomic_DNA"/>
</dbReference>
<evidence type="ECO:0000313" key="3">
    <source>
        <dbReference type="Proteomes" id="UP000265520"/>
    </source>
</evidence>
<dbReference type="PANTHER" id="PTHR37610">
    <property type="entry name" value="CCHC-TYPE DOMAIN-CONTAINING PROTEIN"/>
    <property type="match status" value="1"/>
</dbReference>
<dbReference type="PANTHER" id="PTHR37610:SF97">
    <property type="entry name" value="RETROTRANSPOSON GAG DOMAIN-CONTAINING PROTEIN"/>
    <property type="match status" value="1"/>
</dbReference>
<accession>A0A392R9J8</accession>
<reference evidence="2 3" key="1">
    <citation type="journal article" date="2018" name="Front. Plant Sci.">
        <title>Red Clover (Trifolium pratense) and Zigzag Clover (T. medium) - A Picture of Genomic Similarities and Differences.</title>
        <authorList>
            <person name="Dluhosova J."/>
            <person name="Istvanek J."/>
            <person name="Nedelnik J."/>
            <person name="Repkova J."/>
        </authorList>
    </citation>
    <scope>NUCLEOTIDE SEQUENCE [LARGE SCALE GENOMIC DNA]</scope>
    <source>
        <strain evidence="3">cv. 10/8</strain>
        <tissue evidence="2">Leaf</tissue>
    </source>
</reference>
<organism evidence="2 3">
    <name type="scientific">Trifolium medium</name>
    <dbReference type="NCBI Taxonomy" id="97028"/>
    <lineage>
        <taxon>Eukaryota</taxon>
        <taxon>Viridiplantae</taxon>
        <taxon>Streptophyta</taxon>
        <taxon>Embryophyta</taxon>
        <taxon>Tracheophyta</taxon>
        <taxon>Spermatophyta</taxon>
        <taxon>Magnoliopsida</taxon>
        <taxon>eudicotyledons</taxon>
        <taxon>Gunneridae</taxon>
        <taxon>Pentapetalae</taxon>
        <taxon>rosids</taxon>
        <taxon>fabids</taxon>
        <taxon>Fabales</taxon>
        <taxon>Fabaceae</taxon>
        <taxon>Papilionoideae</taxon>
        <taxon>50 kb inversion clade</taxon>
        <taxon>NPAAA clade</taxon>
        <taxon>Hologalegina</taxon>
        <taxon>IRL clade</taxon>
        <taxon>Trifolieae</taxon>
        <taxon>Trifolium</taxon>
    </lineage>
</organism>
<dbReference type="Proteomes" id="UP000265520">
    <property type="component" value="Unassembled WGS sequence"/>
</dbReference>
<protein>
    <submittedName>
        <fullName evidence="2">Retrovirus-related pol polyprotein from transposon TNT 1-94</fullName>
    </submittedName>
</protein>
<comment type="caution">
    <text evidence="2">The sequence shown here is derived from an EMBL/GenBank/DDBJ whole genome shotgun (WGS) entry which is preliminary data.</text>
</comment>
<name>A0A392R9J8_9FABA</name>
<evidence type="ECO:0000313" key="2">
    <source>
        <dbReference type="EMBL" id="MCI32704.1"/>
    </source>
</evidence>
<feature type="non-terminal residue" evidence="2">
    <location>
        <position position="113"/>
    </location>
</feature>
<proteinExistence type="predicted"/>
<dbReference type="Pfam" id="PF14244">
    <property type="entry name" value="Retrotran_gag_3"/>
    <property type="match status" value="1"/>
</dbReference>
<sequence length="113" mass="12522">MPPRVAPVVPLEPSSDPSSPYFVHPSDVPSSVKVTPLLTGSNYHSWSHSMCRALGGKLKLEFVDGSFPVPIDQFDPSFRAWNRCNMLVHSWIMNSVSDSIAQSIVFMENAFDV</sequence>
<dbReference type="AlphaFoldDB" id="A0A392R9J8"/>
<feature type="domain" description="Retrotransposon Copia-like N-terminal" evidence="1">
    <location>
        <begin position="24"/>
        <end position="70"/>
    </location>
</feature>
<evidence type="ECO:0000259" key="1">
    <source>
        <dbReference type="Pfam" id="PF14244"/>
    </source>
</evidence>
<keyword evidence="3" id="KW-1185">Reference proteome</keyword>